<protein>
    <submittedName>
        <fullName evidence="1">Uncharacterized protein</fullName>
    </submittedName>
</protein>
<dbReference type="AlphaFoldDB" id="A0A1H2VU23"/>
<reference evidence="1 2" key="1">
    <citation type="submission" date="2016-10" db="EMBL/GenBank/DDBJ databases">
        <authorList>
            <person name="de Groot N.N."/>
        </authorList>
    </citation>
    <scope>NUCLEOTIDE SEQUENCE [LARGE SCALE GENOMIC DNA]</scope>
    <source>
        <strain evidence="1 2">Nm110</strain>
    </source>
</reference>
<evidence type="ECO:0000313" key="2">
    <source>
        <dbReference type="Proteomes" id="UP000183454"/>
    </source>
</evidence>
<dbReference type="EMBL" id="FNNH01000024">
    <property type="protein sequence ID" value="SDW71701.1"/>
    <property type="molecule type" value="Genomic_DNA"/>
</dbReference>
<organism evidence="1 2">
    <name type="scientific">Nitrosomonas communis</name>
    <dbReference type="NCBI Taxonomy" id="44574"/>
    <lineage>
        <taxon>Bacteria</taxon>
        <taxon>Pseudomonadati</taxon>
        <taxon>Pseudomonadota</taxon>
        <taxon>Betaproteobacteria</taxon>
        <taxon>Nitrosomonadales</taxon>
        <taxon>Nitrosomonadaceae</taxon>
        <taxon>Nitrosomonas</taxon>
    </lineage>
</organism>
<dbReference type="Proteomes" id="UP000183454">
    <property type="component" value="Unassembled WGS sequence"/>
</dbReference>
<gene>
    <name evidence="1" type="ORF">SAMN05421882_10243</name>
</gene>
<proteinExistence type="predicted"/>
<accession>A0A1H2VU23</accession>
<sequence>MYLHLHTLYRNLNGHKPSHSVSIISHICHLYGQVTIELAYGFLKYSIIYNHSQLLIKFPLHKLGYSPERNKYGLGS</sequence>
<evidence type="ECO:0000313" key="1">
    <source>
        <dbReference type="EMBL" id="SDW71701.1"/>
    </source>
</evidence>
<name>A0A1H2VU23_9PROT</name>